<sequence>MSEQQVSELNASTVLVEPAQMVAFEKRLESLNKKAVKFGLSPIKIVSATDALYERKSENVGRDSDKLLTYLVPVSRVQDVEQPVLIKRLQIEYPEIKLGHWRVVGKIEAVEGGNLVFAVSRGASDVAALTARADCPIECEHCNTNRRRKDGYLLRDDESGDYKEVGSNCLEDFTGIDPAAALFMAQMWSVIRLAEDEFAEFGRSGRVNAVRTDQYLADVSFMAENFGFVSASKARETDLSPTYSDALSLPGLLIRTKNTELREKYLTQHERHVETANAVRAWIEGKEEESTFDRNVKLLLMQDAISLKSNHLAFAAATVPLYQRAHAAKAENRKRSEHIGQPGQKVTGSLVVERVVPIDTIYGSSDLVLFRDNDGNRIKWKTSACPLEIKEGIGRSLEATFKIKEHGEYNGAAQTAITHLKVLRWIDAVEIGANDARAAPVISEGDSPAFKSAKARFLSEHGAGDVDASAPPRARYRP</sequence>
<evidence type="ECO:0000313" key="1">
    <source>
        <dbReference type="EMBL" id="KND62301.1"/>
    </source>
</evidence>
<accession>A0A0L0MJ33</accession>
<gene>
    <name evidence="1" type="ORF">BVER_01763c</name>
</gene>
<dbReference type="EMBL" id="LFJJ01000002">
    <property type="protein sequence ID" value="KND62301.1"/>
    <property type="molecule type" value="Genomic_DNA"/>
</dbReference>
<keyword evidence="2" id="KW-1185">Reference proteome</keyword>
<dbReference type="OrthoDB" id="9150575at2"/>
<dbReference type="RefSeq" id="WP_050451637.1">
    <property type="nucleotide sequence ID" value="NZ_LFJJ01000002.1"/>
</dbReference>
<proteinExistence type="predicted"/>
<name>A0A0L0MJ33_9BURK</name>
<dbReference type="Proteomes" id="UP000036959">
    <property type="component" value="Unassembled WGS sequence"/>
</dbReference>
<organism evidence="1 2">
    <name type="scientific">Candidatus Burkholderia verschuerenii</name>
    <dbReference type="NCBI Taxonomy" id="242163"/>
    <lineage>
        <taxon>Bacteria</taxon>
        <taxon>Pseudomonadati</taxon>
        <taxon>Pseudomonadota</taxon>
        <taxon>Betaproteobacteria</taxon>
        <taxon>Burkholderiales</taxon>
        <taxon>Burkholderiaceae</taxon>
        <taxon>Burkholderia</taxon>
    </lineage>
</organism>
<protein>
    <submittedName>
        <fullName evidence="1">Phage protein</fullName>
    </submittedName>
</protein>
<reference evidence="2" key="1">
    <citation type="submission" date="2015-06" db="EMBL/GenBank/DDBJ databases">
        <title>Comparative genomics of Burkholderia leaf nodule symbionts.</title>
        <authorList>
            <person name="Carlier A."/>
            <person name="Eberl L."/>
            <person name="Pinto-Carbo M."/>
        </authorList>
    </citation>
    <scope>NUCLEOTIDE SEQUENCE [LARGE SCALE GENOMIC DNA]</scope>
    <source>
        <strain evidence="2">UZHbot4</strain>
    </source>
</reference>
<dbReference type="PATRIC" id="fig|242163.4.peg.2568"/>
<dbReference type="AlphaFoldDB" id="A0A0L0MJ33"/>
<evidence type="ECO:0000313" key="2">
    <source>
        <dbReference type="Proteomes" id="UP000036959"/>
    </source>
</evidence>
<comment type="caution">
    <text evidence="1">The sequence shown here is derived from an EMBL/GenBank/DDBJ whole genome shotgun (WGS) entry which is preliminary data.</text>
</comment>